<dbReference type="AlphaFoldDB" id="A0A246JKZ7"/>
<dbReference type="OrthoDB" id="9153329at2"/>
<feature type="region of interest" description="Disordered" evidence="1">
    <location>
        <begin position="111"/>
        <end position="144"/>
    </location>
</feature>
<organism evidence="2 3">
    <name type="scientific">Roseateles aquatilis</name>
    <dbReference type="NCBI Taxonomy" id="431061"/>
    <lineage>
        <taxon>Bacteria</taxon>
        <taxon>Pseudomonadati</taxon>
        <taxon>Pseudomonadota</taxon>
        <taxon>Betaproteobacteria</taxon>
        <taxon>Burkholderiales</taxon>
        <taxon>Sphaerotilaceae</taxon>
        <taxon>Roseateles</taxon>
    </lineage>
</organism>
<keyword evidence="3" id="KW-1185">Reference proteome</keyword>
<proteinExistence type="predicted"/>
<name>A0A246JKZ7_9BURK</name>
<accession>A0A246JKZ7</accession>
<dbReference type="RefSeq" id="WP_088382369.1">
    <property type="nucleotide sequence ID" value="NZ_NIOF01000001.1"/>
</dbReference>
<reference evidence="2 3" key="1">
    <citation type="journal article" date="2008" name="Int. J. Syst. Evol. Microbiol.">
        <title>Description of Roseateles aquatilis sp. nov. and Roseateles terrae sp. nov., in the class Betaproteobacteria, and emended description of the genus Roseateles.</title>
        <authorList>
            <person name="Gomila M."/>
            <person name="Bowien B."/>
            <person name="Falsen E."/>
            <person name="Moore E.R."/>
            <person name="Lalucat J."/>
        </authorList>
    </citation>
    <scope>NUCLEOTIDE SEQUENCE [LARGE SCALE GENOMIC DNA]</scope>
    <source>
        <strain evidence="2 3">CCUG 48205</strain>
    </source>
</reference>
<dbReference type="Proteomes" id="UP000197468">
    <property type="component" value="Unassembled WGS sequence"/>
</dbReference>
<sequence>MSMHVSSTLARIHPGVSGRLHAPSSRTTGLALVALVHVAMVAALINGMHRRAVEAPPPIEVRAIKDDPKPPEPVVRELFEPPPQPLPKVLTVPVPEVQIDAPLPPPTIHAEAAMETKSDGPVTTTTRREEPTTGAPPLTRGTVTQPGLVCTSMGAPDLPATNWSGEAVFRAVADVQGGRVVAVQIQALSSGLDTRTRRSLSNAIETALKTRYVCPGEHRFQQDFAFKID</sequence>
<evidence type="ECO:0008006" key="4">
    <source>
        <dbReference type="Google" id="ProtNLM"/>
    </source>
</evidence>
<evidence type="ECO:0000313" key="3">
    <source>
        <dbReference type="Proteomes" id="UP000197468"/>
    </source>
</evidence>
<dbReference type="EMBL" id="NIOF01000001">
    <property type="protein sequence ID" value="OWQ93220.1"/>
    <property type="molecule type" value="Genomic_DNA"/>
</dbReference>
<evidence type="ECO:0000313" key="2">
    <source>
        <dbReference type="EMBL" id="OWQ93220.1"/>
    </source>
</evidence>
<protein>
    <recommendedName>
        <fullName evidence="4">TonB C-terminal domain-containing protein</fullName>
    </recommendedName>
</protein>
<comment type="caution">
    <text evidence="2">The sequence shown here is derived from an EMBL/GenBank/DDBJ whole genome shotgun (WGS) entry which is preliminary data.</text>
</comment>
<evidence type="ECO:0000256" key="1">
    <source>
        <dbReference type="SAM" id="MobiDB-lite"/>
    </source>
</evidence>
<gene>
    <name evidence="2" type="ORF">CDN99_01635</name>
</gene>